<dbReference type="SMART" id="SM00731">
    <property type="entry name" value="SprT"/>
    <property type="match status" value="1"/>
</dbReference>
<evidence type="ECO:0000256" key="1">
    <source>
        <dbReference type="ARBA" id="ARBA00022490"/>
    </source>
</evidence>
<sequence>MVLPDQEELYTLVNSISKEYFHKPYQDKVVFNSRLRTTGGRYLPSKRLIELNPKYMIELGEDEFIGIIKHELCHYHLHIEGKGFKHRDKEFKELLKRTGSPRYCNSLPSMRKEYKHVYQCVDCKHVYRRKRKIDLKRYRCGKCHGKLTLNR</sequence>
<evidence type="ECO:0000256" key="3">
    <source>
        <dbReference type="ARBA" id="ARBA00022833"/>
    </source>
</evidence>
<feature type="active site" evidence="4">
    <location>
        <position position="71"/>
    </location>
</feature>
<name>A0ABV8WSH1_9BACI</name>
<dbReference type="RefSeq" id="WP_390249224.1">
    <property type="nucleotide sequence ID" value="NZ_JBHSDT010000003.1"/>
</dbReference>
<feature type="domain" description="SprT-like" evidence="5">
    <location>
        <begin position="7"/>
        <end position="150"/>
    </location>
</feature>
<keyword evidence="3 4" id="KW-0862">Zinc</keyword>
<dbReference type="InterPro" id="IPR006640">
    <property type="entry name" value="SprT-like_domain"/>
</dbReference>
<comment type="subcellular location">
    <subcellularLocation>
        <location evidence="4">Cytoplasm</location>
    </subcellularLocation>
</comment>
<comment type="cofactor">
    <cofactor evidence="4">
        <name>Zn(2+)</name>
        <dbReference type="ChEBI" id="CHEBI:29105"/>
    </cofactor>
    <text evidence="4">Binds 1 zinc ion.</text>
</comment>
<comment type="caution">
    <text evidence="6">The sequence shown here is derived from an EMBL/GenBank/DDBJ whole genome shotgun (WGS) entry which is preliminary data.</text>
</comment>
<dbReference type="HAMAP" id="MF_00745">
    <property type="entry name" value="SprT_like"/>
    <property type="match status" value="1"/>
</dbReference>
<accession>A0ABV8WSH1</accession>
<evidence type="ECO:0000259" key="5">
    <source>
        <dbReference type="SMART" id="SM00731"/>
    </source>
</evidence>
<reference evidence="7" key="1">
    <citation type="journal article" date="2019" name="Int. J. Syst. Evol. Microbiol.">
        <title>The Global Catalogue of Microorganisms (GCM) 10K type strain sequencing project: providing services to taxonomists for standard genome sequencing and annotation.</title>
        <authorList>
            <consortium name="The Broad Institute Genomics Platform"/>
            <consortium name="The Broad Institute Genome Sequencing Center for Infectious Disease"/>
            <person name="Wu L."/>
            <person name="Ma J."/>
        </authorList>
    </citation>
    <scope>NUCLEOTIDE SEQUENCE [LARGE SCALE GENOMIC DNA]</scope>
    <source>
        <strain evidence="7">CCUG 37865</strain>
    </source>
</reference>
<organism evidence="6 7">
    <name type="scientific">Gracilibacillus xinjiangensis</name>
    <dbReference type="NCBI Taxonomy" id="1193282"/>
    <lineage>
        <taxon>Bacteria</taxon>
        <taxon>Bacillati</taxon>
        <taxon>Bacillota</taxon>
        <taxon>Bacilli</taxon>
        <taxon>Bacillales</taxon>
        <taxon>Bacillaceae</taxon>
        <taxon>Gracilibacillus</taxon>
    </lineage>
</organism>
<gene>
    <name evidence="6" type="ORF">ACFOY7_02955</name>
</gene>
<comment type="similarity">
    <text evidence="4">Belongs to the SprT family.</text>
</comment>
<dbReference type="NCBIfam" id="NF003339">
    <property type="entry name" value="PRK04351.1"/>
    <property type="match status" value="1"/>
</dbReference>
<keyword evidence="7" id="KW-1185">Reference proteome</keyword>
<dbReference type="Pfam" id="PF10263">
    <property type="entry name" value="SprT-like"/>
    <property type="match status" value="1"/>
</dbReference>
<evidence type="ECO:0000313" key="6">
    <source>
        <dbReference type="EMBL" id="MFC4402028.1"/>
    </source>
</evidence>
<evidence type="ECO:0000256" key="4">
    <source>
        <dbReference type="HAMAP-Rule" id="MF_00745"/>
    </source>
</evidence>
<keyword evidence="2 4" id="KW-0479">Metal-binding</keyword>
<proteinExistence type="inferred from homology"/>
<dbReference type="InterPro" id="IPR023524">
    <property type="entry name" value="Uncharacterised_SprT-like"/>
</dbReference>
<evidence type="ECO:0000256" key="2">
    <source>
        <dbReference type="ARBA" id="ARBA00022723"/>
    </source>
</evidence>
<dbReference type="Pfam" id="PF17283">
    <property type="entry name" value="Zn_ribbon_SprT"/>
    <property type="match status" value="1"/>
</dbReference>
<dbReference type="Proteomes" id="UP001595882">
    <property type="component" value="Unassembled WGS sequence"/>
</dbReference>
<dbReference type="InterPro" id="IPR035240">
    <property type="entry name" value="SprT_Zn_ribbon"/>
</dbReference>
<protein>
    <recommendedName>
        <fullName evidence="4">Protein SprT-like</fullName>
    </recommendedName>
</protein>
<keyword evidence="1 4" id="KW-0963">Cytoplasm</keyword>
<feature type="binding site" evidence="4">
    <location>
        <position position="74"/>
    </location>
    <ligand>
        <name>Zn(2+)</name>
        <dbReference type="ChEBI" id="CHEBI:29105"/>
    </ligand>
</feature>
<feature type="binding site" evidence="4">
    <location>
        <position position="70"/>
    </location>
    <ligand>
        <name>Zn(2+)</name>
        <dbReference type="ChEBI" id="CHEBI:29105"/>
    </ligand>
</feature>
<dbReference type="EMBL" id="JBHSDT010000003">
    <property type="protein sequence ID" value="MFC4402028.1"/>
    <property type="molecule type" value="Genomic_DNA"/>
</dbReference>
<evidence type="ECO:0000313" key="7">
    <source>
        <dbReference type="Proteomes" id="UP001595882"/>
    </source>
</evidence>